<dbReference type="EMBL" id="BMPE01000006">
    <property type="protein sequence ID" value="GGL05099.1"/>
    <property type="molecule type" value="Genomic_DNA"/>
</dbReference>
<protein>
    <submittedName>
        <fullName evidence="1">Uncharacterized protein</fullName>
    </submittedName>
</protein>
<dbReference type="Proteomes" id="UP000604341">
    <property type="component" value="Unassembled WGS sequence"/>
</dbReference>
<evidence type="ECO:0000313" key="2">
    <source>
        <dbReference type="Proteomes" id="UP000604341"/>
    </source>
</evidence>
<proteinExistence type="predicted"/>
<comment type="caution">
    <text evidence="1">The sequence shown here is derived from an EMBL/GenBank/DDBJ whole genome shotgun (WGS) entry which is preliminary data.</text>
</comment>
<sequence>MGLTGLGVATGVFAEGAPQAVRASRAVSSVADSRFVTGASPEGEVGTPVPQVQVWRGEGVVSCMGGG</sequence>
<keyword evidence="2" id="KW-1185">Reference proteome</keyword>
<accession>A0ABQ2FJV7</accession>
<gene>
    <name evidence="1" type="ORF">GCM10010844_24850</name>
</gene>
<reference evidence="2" key="1">
    <citation type="journal article" date="2019" name="Int. J. Syst. Evol. Microbiol.">
        <title>The Global Catalogue of Microorganisms (GCM) 10K type strain sequencing project: providing services to taxonomists for standard genome sequencing and annotation.</title>
        <authorList>
            <consortium name="The Broad Institute Genomics Platform"/>
            <consortium name="The Broad Institute Genome Sequencing Center for Infectious Disease"/>
            <person name="Wu L."/>
            <person name="Ma J."/>
        </authorList>
    </citation>
    <scope>NUCLEOTIDE SEQUENCE [LARGE SCALE GENOMIC DNA]</scope>
    <source>
        <strain evidence="2">JCM 19173</strain>
    </source>
</reference>
<organism evidence="1 2">
    <name type="scientific">Deinococcus radiotolerans</name>
    <dbReference type="NCBI Taxonomy" id="1309407"/>
    <lineage>
        <taxon>Bacteria</taxon>
        <taxon>Thermotogati</taxon>
        <taxon>Deinococcota</taxon>
        <taxon>Deinococci</taxon>
        <taxon>Deinococcales</taxon>
        <taxon>Deinococcaceae</taxon>
        <taxon>Deinococcus</taxon>
    </lineage>
</organism>
<evidence type="ECO:0000313" key="1">
    <source>
        <dbReference type="EMBL" id="GGL05099.1"/>
    </source>
</evidence>
<name>A0ABQ2FJV7_9DEIO</name>